<comment type="caution">
    <text evidence="1">The sequence shown here is derived from an EMBL/GenBank/DDBJ whole genome shotgun (WGS) entry which is preliminary data.</text>
</comment>
<dbReference type="SUPFAM" id="SSF52540">
    <property type="entry name" value="P-loop containing nucleoside triphosphate hydrolases"/>
    <property type="match status" value="1"/>
</dbReference>
<keyword evidence="2" id="KW-1185">Reference proteome</keyword>
<dbReference type="AlphaFoldDB" id="A0A3S2U078"/>
<sequence length="341" mass="35645">MPPRPDTLVGPDGALPLPWLAPALGAATGQRGHALLIVAAPGDGALALLRTLAQGWLCEGPVVDGRPCGQCAACRLVQAGAHPDLKQLLPGAQALAHGLASEEEVTNGGKRKPSKWILIDDVRDTLAWVATTRSRERGKVIVLHPAEALQGPSANALLKALEEPPAGVRWLLSCSDPERLLPTVRSRCQRLVMPSPDTPTAEAWLKGQGVAEPAALLAACAGRPLDALALQVDGVDARAWAALPAALARGQVAAWAGWPLTRTLDALQKLCHDLLAQAAGAPPRYFPASALPAARGGVAPLLAWAAELNRVVRQAEHPWNESLLVEALVGRGRDALATLKS</sequence>
<accession>A0A3S2U078</accession>
<organism evidence="1 2">
    <name type="scientific">Rubrivivax albus</name>
    <dbReference type="NCBI Taxonomy" id="2499835"/>
    <lineage>
        <taxon>Bacteria</taxon>
        <taxon>Pseudomonadati</taxon>
        <taxon>Pseudomonadota</taxon>
        <taxon>Betaproteobacteria</taxon>
        <taxon>Burkholderiales</taxon>
        <taxon>Sphaerotilaceae</taxon>
        <taxon>Rubrivivax</taxon>
    </lineage>
</organism>
<dbReference type="GO" id="GO:0009360">
    <property type="term" value="C:DNA polymerase III complex"/>
    <property type="evidence" value="ECO:0007669"/>
    <property type="project" value="TreeGrafter"/>
</dbReference>
<name>A0A3S2U078_9BURK</name>
<dbReference type="PANTHER" id="PTHR11669">
    <property type="entry name" value="REPLICATION FACTOR C / DNA POLYMERASE III GAMMA-TAU SUBUNIT"/>
    <property type="match status" value="1"/>
</dbReference>
<reference evidence="1 2" key="1">
    <citation type="submission" date="2019-01" db="EMBL/GenBank/DDBJ databases">
        <authorList>
            <person name="Chen W.-M."/>
        </authorList>
    </citation>
    <scope>NUCLEOTIDE SEQUENCE [LARGE SCALE GENOMIC DNA]</scope>
    <source>
        <strain evidence="1 2">ICH-3</strain>
    </source>
</reference>
<evidence type="ECO:0000313" key="1">
    <source>
        <dbReference type="EMBL" id="RVT48971.1"/>
    </source>
</evidence>
<dbReference type="Proteomes" id="UP000288178">
    <property type="component" value="Unassembled WGS sequence"/>
</dbReference>
<dbReference type="Pfam" id="PF13177">
    <property type="entry name" value="DNA_pol3_delta2"/>
    <property type="match status" value="1"/>
</dbReference>
<dbReference type="PANTHER" id="PTHR11669:SF8">
    <property type="entry name" value="DNA POLYMERASE III SUBUNIT DELTA"/>
    <property type="match status" value="1"/>
</dbReference>
<dbReference type="EMBL" id="SACT01000009">
    <property type="protein sequence ID" value="RVT48971.1"/>
    <property type="molecule type" value="Genomic_DNA"/>
</dbReference>
<evidence type="ECO:0000313" key="2">
    <source>
        <dbReference type="Proteomes" id="UP000288178"/>
    </source>
</evidence>
<dbReference type="RefSeq" id="WP_128200614.1">
    <property type="nucleotide sequence ID" value="NZ_SACT01000009.1"/>
</dbReference>
<gene>
    <name evidence="1" type="ORF">ENE75_21725</name>
</gene>
<dbReference type="Gene3D" id="3.40.50.300">
    <property type="entry name" value="P-loop containing nucleotide triphosphate hydrolases"/>
    <property type="match status" value="1"/>
</dbReference>
<proteinExistence type="predicted"/>
<dbReference type="InterPro" id="IPR027417">
    <property type="entry name" value="P-loop_NTPase"/>
</dbReference>
<dbReference type="GO" id="GO:0006261">
    <property type="term" value="P:DNA-templated DNA replication"/>
    <property type="evidence" value="ECO:0007669"/>
    <property type="project" value="TreeGrafter"/>
</dbReference>
<protein>
    <submittedName>
        <fullName evidence="1">DNA polymerase III subunit delta</fullName>
    </submittedName>
</protein>
<dbReference type="OrthoDB" id="9811073at2"/>
<dbReference type="InterPro" id="IPR050238">
    <property type="entry name" value="DNA_Rep/Repair_Clamp_Loader"/>
</dbReference>